<dbReference type="GO" id="GO:0005737">
    <property type="term" value="C:cytoplasm"/>
    <property type="evidence" value="ECO:0007669"/>
    <property type="project" value="UniProtKB-SubCell"/>
</dbReference>
<feature type="binding site" evidence="7">
    <location>
        <begin position="163"/>
        <end position="166"/>
    </location>
    <ligand>
        <name>substrate</name>
    </ligand>
</feature>
<feature type="domain" description="Lactate/malate dehydrogenase C-terminal" evidence="11">
    <location>
        <begin position="160"/>
        <end position="320"/>
    </location>
</feature>
<evidence type="ECO:0000313" key="13">
    <source>
        <dbReference type="Proteomes" id="UP000655589"/>
    </source>
</evidence>
<feature type="binding site" evidence="9">
    <location>
        <begin position="24"/>
        <end position="29"/>
    </location>
    <ligand>
        <name>NAD(+)</name>
        <dbReference type="ChEBI" id="CHEBI:57540"/>
    </ligand>
</feature>
<keyword evidence="7" id="KW-0021">Allosteric enzyme</keyword>
<dbReference type="PIRSF" id="PIRSF000102">
    <property type="entry name" value="Lac_mal_DH"/>
    <property type="match status" value="1"/>
</dbReference>
<evidence type="ECO:0000313" key="12">
    <source>
        <dbReference type="EMBL" id="GGM21397.1"/>
    </source>
</evidence>
<comment type="caution">
    <text evidence="7">Lacks conserved residue(s) required for the propagation of feature annotation.</text>
</comment>
<dbReference type="PROSITE" id="PS00064">
    <property type="entry name" value="L_LDH"/>
    <property type="match status" value="1"/>
</dbReference>
<name>A0A8H9GFU6_9MICO</name>
<dbReference type="PANTHER" id="PTHR43128:SF16">
    <property type="entry name" value="L-LACTATE DEHYDROGENASE"/>
    <property type="match status" value="1"/>
</dbReference>
<evidence type="ECO:0000256" key="1">
    <source>
        <dbReference type="ARBA" id="ARBA00004843"/>
    </source>
</evidence>
<reference evidence="12" key="2">
    <citation type="submission" date="2020-09" db="EMBL/GenBank/DDBJ databases">
        <authorList>
            <person name="Sun Q."/>
            <person name="Ohkuma M."/>
        </authorList>
    </citation>
    <scope>NUCLEOTIDE SEQUENCE</scope>
    <source>
        <strain evidence="12">JCM 3051</strain>
    </source>
</reference>
<dbReference type="InterPro" id="IPR011304">
    <property type="entry name" value="L-lactate_DH"/>
</dbReference>
<protein>
    <recommendedName>
        <fullName evidence="3 7">L-lactate dehydrogenase</fullName>
        <shortName evidence="7">L-LDH</shortName>
        <ecNumber evidence="3 7">1.1.1.27</ecNumber>
    </recommendedName>
</protein>
<comment type="caution">
    <text evidence="12">The sequence shown here is derived from an EMBL/GenBank/DDBJ whole genome shotgun (WGS) entry which is preliminary data.</text>
</comment>
<comment type="catalytic activity">
    <reaction evidence="6 7">
        <text>(S)-lactate + NAD(+) = pyruvate + NADH + H(+)</text>
        <dbReference type="Rhea" id="RHEA:23444"/>
        <dbReference type="ChEBI" id="CHEBI:15361"/>
        <dbReference type="ChEBI" id="CHEBI:15378"/>
        <dbReference type="ChEBI" id="CHEBI:16651"/>
        <dbReference type="ChEBI" id="CHEBI:57540"/>
        <dbReference type="ChEBI" id="CHEBI:57945"/>
        <dbReference type="EC" id="1.1.1.27"/>
    </reaction>
</comment>
<dbReference type="EC" id="1.1.1.27" evidence="3 7"/>
<keyword evidence="7" id="KW-0963">Cytoplasm</keyword>
<gene>
    <name evidence="7 12" type="primary">ldh</name>
    <name evidence="12" type="ORF">GCM10010102_16360</name>
</gene>
<evidence type="ECO:0000256" key="3">
    <source>
        <dbReference type="ARBA" id="ARBA00012967"/>
    </source>
</evidence>
<dbReference type="Gene3D" id="3.90.110.10">
    <property type="entry name" value="Lactate dehydrogenase/glycoside hydrolase, family 4, C-terminal"/>
    <property type="match status" value="1"/>
</dbReference>
<evidence type="ECO:0000256" key="4">
    <source>
        <dbReference type="ARBA" id="ARBA00023002"/>
    </source>
</evidence>
<feature type="binding site" evidence="7">
    <location>
        <begin position="94"/>
        <end position="95"/>
    </location>
    <ligand>
        <name>NAD(+)</name>
        <dbReference type="ChEBI" id="CHEBI:57540"/>
    </ligand>
</feature>
<comment type="activity regulation">
    <text evidence="7">Allosterically activated by fructose 1,6-bisphosphate (FBP).</text>
</comment>
<dbReference type="InterPro" id="IPR036291">
    <property type="entry name" value="NAD(P)-bd_dom_sf"/>
</dbReference>
<evidence type="ECO:0000259" key="11">
    <source>
        <dbReference type="Pfam" id="PF02866"/>
    </source>
</evidence>
<feature type="binding site" evidence="7">
    <location>
        <position position="168"/>
    </location>
    <ligand>
        <name>beta-D-fructose 1,6-bisphosphate</name>
        <dbReference type="ChEBI" id="CHEBI:32966"/>
        <note>allosteric activator</note>
    </ligand>
</feature>
<keyword evidence="13" id="KW-1185">Reference proteome</keyword>
<feature type="binding site" evidence="7">
    <location>
        <position position="28"/>
    </location>
    <ligand>
        <name>NAD(+)</name>
        <dbReference type="ChEBI" id="CHEBI:57540"/>
    </ligand>
</feature>
<dbReference type="UniPathway" id="UPA00554">
    <property type="reaction ID" value="UER00611"/>
</dbReference>
<comment type="subcellular location">
    <subcellularLocation>
        <location evidence="7">Cytoplasm</location>
    </subcellularLocation>
</comment>
<dbReference type="GO" id="GO:0006096">
    <property type="term" value="P:glycolytic process"/>
    <property type="evidence" value="ECO:0007669"/>
    <property type="project" value="UniProtKB-UniRule"/>
</dbReference>
<feature type="modified residue" description="Phosphotyrosine" evidence="7">
    <location>
        <position position="237"/>
    </location>
</feature>
<comment type="similarity">
    <text evidence="2 7">Belongs to the LDH/MDH superfamily. LDH family.</text>
</comment>
<evidence type="ECO:0000256" key="6">
    <source>
        <dbReference type="ARBA" id="ARBA00049258"/>
    </source>
</evidence>
<keyword evidence="7" id="KW-0597">Phosphoprotein</keyword>
<dbReference type="SUPFAM" id="SSF56327">
    <property type="entry name" value="LDH C-terminal domain-like"/>
    <property type="match status" value="1"/>
</dbReference>
<comment type="pathway">
    <text evidence="1 7">Fermentation; pyruvate fermentation to lactate; (S)-lactate from pyruvate: step 1/1.</text>
</comment>
<feature type="binding site" evidence="7">
    <location>
        <begin position="135"/>
        <end position="138"/>
    </location>
    <ligand>
        <name>substrate</name>
    </ligand>
</feature>
<reference evidence="12" key="1">
    <citation type="journal article" date="2014" name="Int. J. Syst. Evol. Microbiol.">
        <title>Complete genome sequence of Corynebacterium casei LMG S-19264T (=DSM 44701T), isolated from a smear-ripened cheese.</title>
        <authorList>
            <consortium name="US DOE Joint Genome Institute (JGI-PGF)"/>
            <person name="Walter F."/>
            <person name="Albersmeier A."/>
            <person name="Kalinowski J."/>
            <person name="Ruckert C."/>
        </authorList>
    </citation>
    <scope>NUCLEOTIDE SEQUENCE</scope>
    <source>
        <strain evidence="12">JCM 3051</strain>
    </source>
</reference>
<dbReference type="EMBL" id="BMPT01000005">
    <property type="protein sequence ID" value="GGM21397.1"/>
    <property type="molecule type" value="Genomic_DNA"/>
</dbReference>
<proteinExistence type="inferred from homology"/>
<feature type="binding site" evidence="7">
    <location>
        <position position="54"/>
    </location>
    <ligand>
        <name>NAD(+)</name>
        <dbReference type="ChEBI" id="CHEBI:57540"/>
    </ligand>
</feature>
<dbReference type="GO" id="GO:0004459">
    <property type="term" value="F:L-lactate dehydrogenase (NAD+) activity"/>
    <property type="evidence" value="ECO:0007669"/>
    <property type="project" value="UniProtKB-UniRule"/>
</dbReference>
<evidence type="ECO:0000259" key="10">
    <source>
        <dbReference type="Pfam" id="PF00056"/>
    </source>
</evidence>
<dbReference type="NCBIfam" id="TIGR01771">
    <property type="entry name" value="L-LDH-NAD"/>
    <property type="match status" value="1"/>
</dbReference>
<evidence type="ECO:0000256" key="9">
    <source>
        <dbReference type="PIRSR" id="PIRSR000102-3"/>
    </source>
</evidence>
<dbReference type="PANTHER" id="PTHR43128">
    <property type="entry name" value="L-2-HYDROXYCARBOXYLATE DEHYDROGENASE (NAD(P)(+))"/>
    <property type="match status" value="1"/>
</dbReference>
<dbReference type="GO" id="GO:0006089">
    <property type="term" value="P:lactate metabolic process"/>
    <property type="evidence" value="ECO:0007669"/>
    <property type="project" value="TreeGrafter"/>
</dbReference>
<evidence type="ECO:0000256" key="2">
    <source>
        <dbReference type="ARBA" id="ARBA00006054"/>
    </source>
</evidence>
<comment type="subunit">
    <text evidence="7">Homotetramer.</text>
</comment>
<dbReference type="InterPro" id="IPR018177">
    <property type="entry name" value="L-lactate_DH_AS"/>
</dbReference>
<feature type="binding site" evidence="7">
    <location>
        <position position="158"/>
    </location>
    <ligand>
        <name>NAD(+)</name>
        <dbReference type="ChEBI" id="CHEBI:57540"/>
    </ligand>
</feature>
<dbReference type="Gene3D" id="3.40.50.720">
    <property type="entry name" value="NAD(P)-binding Rossmann-like Domain"/>
    <property type="match status" value="1"/>
</dbReference>
<dbReference type="Proteomes" id="UP000655589">
    <property type="component" value="Unassembled WGS sequence"/>
</dbReference>
<dbReference type="PRINTS" id="PR00086">
    <property type="entry name" value="LLDHDRGNASE"/>
</dbReference>
<dbReference type="InterPro" id="IPR022383">
    <property type="entry name" value="Lactate/malate_DH_C"/>
</dbReference>
<feature type="binding site" evidence="7">
    <location>
        <position position="246"/>
    </location>
    <ligand>
        <name>substrate</name>
    </ligand>
</feature>
<dbReference type="Pfam" id="PF00056">
    <property type="entry name" value="Ldh_1_N"/>
    <property type="match status" value="1"/>
</dbReference>
<feature type="binding site" evidence="7">
    <location>
        <position position="103"/>
    </location>
    <ligand>
        <name>substrate</name>
    </ligand>
</feature>
<dbReference type="SUPFAM" id="SSF51735">
    <property type="entry name" value="NAD(P)-binding Rossmann-fold domains"/>
    <property type="match status" value="1"/>
</dbReference>
<feature type="binding site" evidence="7">
    <location>
        <position position="97"/>
    </location>
    <ligand>
        <name>substrate</name>
    </ligand>
</feature>
<evidence type="ECO:0000256" key="7">
    <source>
        <dbReference type="HAMAP-Rule" id="MF_00488"/>
    </source>
</evidence>
<keyword evidence="4 7" id="KW-0560">Oxidoreductase</keyword>
<feature type="binding site" evidence="7">
    <location>
        <position position="183"/>
    </location>
    <ligand>
        <name>beta-D-fructose 1,6-bisphosphate</name>
        <dbReference type="ChEBI" id="CHEBI:32966"/>
        <note>allosteric activator</note>
    </ligand>
</feature>
<organism evidence="12 13">
    <name type="scientific">Promicromonospora citrea</name>
    <dbReference type="NCBI Taxonomy" id="43677"/>
    <lineage>
        <taxon>Bacteria</taxon>
        <taxon>Bacillati</taxon>
        <taxon>Actinomycetota</taxon>
        <taxon>Actinomycetes</taxon>
        <taxon>Micrococcales</taxon>
        <taxon>Promicromonosporaceae</taxon>
        <taxon>Promicromonospora</taxon>
    </lineage>
</organism>
<dbReference type="RefSeq" id="WP_171105128.1">
    <property type="nucleotide sequence ID" value="NZ_BMPT01000005.1"/>
</dbReference>
<feature type="active site" description="Proton acceptor" evidence="7 8">
    <location>
        <position position="190"/>
    </location>
</feature>
<evidence type="ECO:0000256" key="8">
    <source>
        <dbReference type="PIRSR" id="PIRSR000102-1"/>
    </source>
</evidence>
<dbReference type="InterPro" id="IPR001557">
    <property type="entry name" value="L-lactate/malate_DH"/>
</dbReference>
<keyword evidence="5 7" id="KW-0520">NAD</keyword>
<dbReference type="Pfam" id="PF02866">
    <property type="entry name" value="Ldh_1_C"/>
    <property type="match status" value="1"/>
</dbReference>
<feature type="binding site" evidence="7 9">
    <location>
        <begin position="133"/>
        <end position="135"/>
    </location>
    <ligand>
        <name>NAD(+)</name>
        <dbReference type="ChEBI" id="CHEBI:57540"/>
    </ligand>
</feature>
<feature type="binding site" evidence="7 9">
    <location>
        <position position="49"/>
    </location>
    <ligand>
        <name>NAD(+)</name>
        <dbReference type="ChEBI" id="CHEBI:57540"/>
    </ligand>
</feature>
<comment type="function">
    <text evidence="7">Catalyzes the conversion of lactate to pyruvate.</text>
</comment>
<accession>A0A8H9GFU6</accession>
<dbReference type="AlphaFoldDB" id="A0A8H9GFU6"/>
<dbReference type="InterPro" id="IPR015955">
    <property type="entry name" value="Lactate_DH/Glyco_Ohase_4_C"/>
</dbReference>
<sequence length="329" mass="34008">MAADTAHPSGPSAPGRTSKLAIVGAGAVGSTLAFAALTRGSARSIALHDVNRAKVEAEVLDLRHGLMFTSPAHVTGSDDVAVCADADVVVVTAGAKQKPGQTRLDLAEGTIGLMRQILPGLVDVAPDAVYLMVTNPVDVVTYAALQISGLPRERLFGSGTVLDSSRLRAVLAERCGVAVGNVHAYIAGEHGDSEIALWSSASIGGVPLLDWVPLDGRAPLDAAVREEVHREVVDSAYRIIAGKGATNYAVGLAATRIIEAVLKDEGRIMPVSSLLDGYHGIGDVCLSVPSLVDRRGVTGTLPVPMSDDELAGLRASAASVRGVLQRFGF</sequence>
<feature type="domain" description="Lactate/malate dehydrogenase N-terminal" evidence="10">
    <location>
        <begin position="19"/>
        <end position="157"/>
    </location>
</feature>
<dbReference type="HAMAP" id="MF_00488">
    <property type="entry name" value="Lactate_dehydrog"/>
    <property type="match status" value="1"/>
</dbReference>
<dbReference type="InterPro" id="IPR001236">
    <property type="entry name" value="Lactate/malate_DH_N"/>
</dbReference>
<evidence type="ECO:0000256" key="5">
    <source>
        <dbReference type="ARBA" id="ARBA00023027"/>
    </source>
</evidence>